<feature type="transmembrane region" description="Helical" evidence="6">
    <location>
        <begin position="7"/>
        <end position="30"/>
    </location>
</feature>
<evidence type="ECO:0000259" key="7">
    <source>
        <dbReference type="Pfam" id="PF04138"/>
    </source>
</evidence>
<comment type="caution">
    <text evidence="8">The sequence shown here is derived from an EMBL/GenBank/DDBJ whole genome shotgun (WGS) entry which is preliminary data.</text>
</comment>
<keyword evidence="4 6" id="KW-1133">Transmembrane helix</keyword>
<protein>
    <submittedName>
        <fullName evidence="8">GtrA family protein</fullName>
    </submittedName>
</protein>
<reference evidence="8 9" key="1">
    <citation type="submission" date="2017-10" db="EMBL/GenBank/DDBJ databases">
        <title>Draft genome sequence of Anoxybacillus flavithermus KU2-6-11 from caldera Uzon (Russia:Kamchtka).</title>
        <authorList>
            <person name="Korzhuk A.V."/>
            <person name="Rozanov A.S."/>
            <person name="Bryanskaya A.V."/>
            <person name="Peltek S.E."/>
        </authorList>
    </citation>
    <scope>NUCLEOTIDE SEQUENCE [LARGE SCALE GENOMIC DNA]</scope>
    <source>
        <strain evidence="8 9">KU2-6_11</strain>
    </source>
</reference>
<feature type="transmembrane region" description="Helical" evidence="6">
    <location>
        <begin position="105"/>
        <end position="123"/>
    </location>
</feature>
<dbReference type="Proteomes" id="UP000230559">
    <property type="component" value="Unassembled WGS sequence"/>
</dbReference>
<dbReference type="GO" id="GO:0000271">
    <property type="term" value="P:polysaccharide biosynthetic process"/>
    <property type="evidence" value="ECO:0007669"/>
    <property type="project" value="InterPro"/>
</dbReference>
<dbReference type="RefSeq" id="WP_082180265.1">
    <property type="nucleotide sequence ID" value="NZ_PEDM01000008.1"/>
</dbReference>
<name>A0A2G5RR80_9BACL</name>
<feature type="transmembrane region" description="Helical" evidence="6">
    <location>
        <begin position="36"/>
        <end position="54"/>
    </location>
</feature>
<evidence type="ECO:0000256" key="4">
    <source>
        <dbReference type="ARBA" id="ARBA00022989"/>
    </source>
</evidence>
<dbReference type="PANTHER" id="PTHR38459">
    <property type="entry name" value="PROPHAGE BACTOPRENOL-LINKED GLUCOSE TRANSLOCASE HOMOLOG"/>
    <property type="match status" value="1"/>
</dbReference>
<keyword evidence="5 6" id="KW-0472">Membrane</keyword>
<gene>
    <name evidence="8" type="ORF">CS060_05755</name>
</gene>
<comment type="similarity">
    <text evidence="2">Belongs to the GtrA family.</text>
</comment>
<comment type="subcellular location">
    <subcellularLocation>
        <location evidence="1">Membrane</location>
        <topology evidence="1">Multi-pass membrane protein</topology>
    </subcellularLocation>
</comment>
<keyword evidence="3 6" id="KW-0812">Transmembrane</keyword>
<evidence type="ECO:0000313" key="8">
    <source>
        <dbReference type="EMBL" id="PIC05200.1"/>
    </source>
</evidence>
<accession>A0A2G5RR80</accession>
<dbReference type="AlphaFoldDB" id="A0A2G5RR80"/>
<evidence type="ECO:0000256" key="3">
    <source>
        <dbReference type="ARBA" id="ARBA00022692"/>
    </source>
</evidence>
<dbReference type="InterPro" id="IPR051401">
    <property type="entry name" value="GtrA_CellWall_Glycosyl"/>
</dbReference>
<evidence type="ECO:0000256" key="1">
    <source>
        <dbReference type="ARBA" id="ARBA00004141"/>
    </source>
</evidence>
<evidence type="ECO:0000256" key="6">
    <source>
        <dbReference type="SAM" id="Phobius"/>
    </source>
</evidence>
<evidence type="ECO:0000256" key="5">
    <source>
        <dbReference type="ARBA" id="ARBA00023136"/>
    </source>
</evidence>
<feature type="transmembrane region" description="Helical" evidence="6">
    <location>
        <begin position="74"/>
        <end position="93"/>
    </location>
</feature>
<organism evidence="8 9">
    <name type="scientific">Anoxybacillus flavithermus</name>
    <dbReference type="NCBI Taxonomy" id="33934"/>
    <lineage>
        <taxon>Bacteria</taxon>
        <taxon>Bacillati</taxon>
        <taxon>Bacillota</taxon>
        <taxon>Bacilli</taxon>
        <taxon>Bacillales</taxon>
        <taxon>Anoxybacillaceae</taxon>
        <taxon>Anoxybacillus</taxon>
    </lineage>
</organism>
<dbReference type="Pfam" id="PF04138">
    <property type="entry name" value="GtrA_DPMS_TM"/>
    <property type="match status" value="1"/>
</dbReference>
<proteinExistence type="inferred from homology"/>
<dbReference type="PANTHER" id="PTHR38459:SF1">
    <property type="entry name" value="PROPHAGE BACTOPRENOL-LINKED GLUCOSE TRANSLOCASE HOMOLOG"/>
    <property type="match status" value="1"/>
</dbReference>
<evidence type="ECO:0000313" key="9">
    <source>
        <dbReference type="Proteomes" id="UP000230559"/>
    </source>
</evidence>
<sequence>MWNEKMMLVRFAVVGIGNTLVDFVVFFFLASIGVPYVFSQVCSYTAGMMNSYVWNRTWTFQVRKKASVQEFLQFIFINLVSLSTTIVLLYLLHKLAEMQLFSSKAVATVAGMAVNFAGSRFWVFERGRR</sequence>
<dbReference type="InterPro" id="IPR007267">
    <property type="entry name" value="GtrA_DPMS_TM"/>
</dbReference>
<dbReference type="GO" id="GO:0005886">
    <property type="term" value="C:plasma membrane"/>
    <property type="evidence" value="ECO:0007669"/>
    <property type="project" value="TreeGrafter"/>
</dbReference>
<dbReference type="EMBL" id="PEDM01000008">
    <property type="protein sequence ID" value="PIC05200.1"/>
    <property type="molecule type" value="Genomic_DNA"/>
</dbReference>
<evidence type="ECO:0000256" key="2">
    <source>
        <dbReference type="ARBA" id="ARBA00009399"/>
    </source>
</evidence>
<feature type="domain" description="GtrA/DPMS transmembrane" evidence="7">
    <location>
        <begin position="10"/>
        <end position="124"/>
    </location>
</feature>